<name>A0A5C6ASR2_9BACT</name>
<keyword evidence="1" id="KW-1133">Transmembrane helix</keyword>
<evidence type="ECO:0000256" key="1">
    <source>
        <dbReference type="SAM" id="Phobius"/>
    </source>
</evidence>
<dbReference type="AlphaFoldDB" id="A0A5C6ASR2"/>
<feature type="transmembrane region" description="Helical" evidence="1">
    <location>
        <begin position="97"/>
        <end position="119"/>
    </location>
</feature>
<gene>
    <name evidence="2" type="ORF">Pla52n_33690</name>
</gene>
<feature type="transmembrane region" description="Helical" evidence="1">
    <location>
        <begin position="62"/>
        <end position="85"/>
    </location>
</feature>
<reference evidence="2 3" key="1">
    <citation type="submission" date="2019-02" db="EMBL/GenBank/DDBJ databases">
        <title>Deep-cultivation of Planctomycetes and their phenomic and genomic characterization uncovers novel biology.</title>
        <authorList>
            <person name="Wiegand S."/>
            <person name="Jogler M."/>
            <person name="Boedeker C."/>
            <person name="Pinto D."/>
            <person name="Vollmers J."/>
            <person name="Rivas-Marin E."/>
            <person name="Kohn T."/>
            <person name="Peeters S.H."/>
            <person name="Heuer A."/>
            <person name="Rast P."/>
            <person name="Oberbeckmann S."/>
            <person name="Bunk B."/>
            <person name="Jeske O."/>
            <person name="Meyerdierks A."/>
            <person name="Storesund J.E."/>
            <person name="Kallscheuer N."/>
            <person name="Luecker S."/>
            <person name="Lage O.M."/>
            <person name="Pohl T."/>
            <person name="Merkel B.J."/>
            <person name="Hornburger P."/>
            <person name="Mueller R.-W."/>
            <person name="Bruemmer F."/>
            <person name="Labrenz M."/>
            <person name="Spormann A.M."/>
            <person name="Op Den Camp H."/>
            <person name="Overmann J."/>
            <person name="Amann R."/>
            <person name="Jetten M.S.M."/>
            <person name="Mascher T."/>
            <person name="Medema M.H."/>
            <person name="Devos D.P."/>
            <person name="Kaster A.-K."/>
            <person name="Ovreas L."/>
            <person name="Rohde M."/>
            <person name="Galperin M.Y."/>
            <person name="Jogler C."/>
        </authorList>
    </citation>
    <scope>NUCLEOTIDE SEQUENCE [LARGE SCALE GENOMIC DNA]</scope>
    <source>
        <strain evidence="2 3">Pla52n</strain>
    </source>
</reference>
<accession>A0A5C6ASR2</accession>
<evidence type="ECO:0000313" key="2">
    <source>
        <dbReference type="EMBL" id="TWU02319.1"/>
    </source>
</evidence>
<keyword evidence="1" id="KW-0472">Membrane</keyword>
<evidence type="ECO:0000313" key="3">
    <source>
        <dbReference type="Proteomes" id="UP000320176"/>
    </source>
</evidence>
<sequence length="121" mass="13591">MSNGNSSNPYEASTQRTNDRSKVAHGLMVLTFGFFLFLVACYCAYLLLFFFQSDDRKNAYQILIGIWFFSAISVPFVAMHGYFIYRNFTHFGLAGKVLAITEVSSIPMVAVLSVLASYVRS</sequence>
<dbReference type="Proteomes" id="UP000320176">
    <property type="component" value="Unassembled WGS sequence"/>
</dbReference>
<dbReference type="EMBL" id="SJPN01000004">
    <property type="protein sequence ID" value="TWU02319.1"/>
    <property type="molecule type" value="Genomic_DNA"/>
</dbReference>
<feature type="transmembrane region" description="Helical" evidence="1">
    <location>
        <begin position="27"/>
        <end position="50"/>
    </location>
</feature>
<proteinExistence type="predicted"/>
<keyword evidence="3" id="KW-1185">Reference proteome</keyword>
<organism evidence="2 3">
    <name type="scientific">Stieleria varia</name>
    <dbReference type="NCBI Taxonomy" id="2528005"/>
    <lineage>
        <taxon>Bacteria</taxon>
        <taxon>Pseudomonadati</taxon>
        <taxon>Planctomycetota</taxon>
        <taxon>Planctomycetia</taxon>
        <taxon>Pirellulales</taxon>
        <taxon>Pirellulaceae</taxon>
        <taxon>Stieleria</taxon>
    </lineage>
</organism>
<comment type="caution">
    <text evidence="2">The sequence shown here is derived from an EMBL/GenBank/DDBJ whole genome shotgun (WGS) entry which is preliminary data.</text>
</comment>
<keyword evidence="1" id="KW-0812">Transmembrane</keyword>
<protein>
    <submittedName>
        <fullName evidence="2">Uncharacterized protein</fullName>
    </submittedName>
</protein>